<evidence type="ECO:0000256" key="2">
    <source>
        <dbReference type="ARBA" id="ARBA00022691"/>
    </source>
</evidence>
<comment type="cofactor">
    <cofactor evidence="1">
        <name>[4Fe-4S] cluster</name>
        <dbReference type="ChEBI" id="CHEBI:49883"/>
    </cofactor>
</comment>
<keyword evidence="7" id="KW-1185">Reference proteome</keyword>
<evidence type="ECO:0000313" key="6">
    <source>
        <dbReference type="EMBL" id="PRP94724.1"/>
    </source>
</evidence>
<keyword evidence="5" id="KW-0411">Iron-sulfur</keyword>
<keyword evidence="2" id="KW-0949">S-adenosyl-L-methionine</keyword>
<evidence type="ECO:0000256" key="3">
    <source>
        <dbReference type="ARBA" id="ARBA00022723"/>
    </source>
</evidence>
<dbReference type="GO" id="GO:0046872">
    <property type="term" value="F:metal ion binding"/>
    <property type="evidence" value="ECO:0007669"/>
    <property type="project" value="UniProtKB-KW"/>
</dbReference>
<dbReference type="PANTHER" id="PTHR43409">
    <property type="entry name" value="ANAEROBIC MAGNESIUM-PROTOPORPHYRIN IX MONOMETHYL ESTER CYCLASE-RELATED"/>
    <property type="match status" value="1"/>
</dbReference>
<name>A0A2S9XPC7_9BACT</name>
<protein>
    <recommendedName>
        <fullName evidence="8">DUF4070 domain-containing protein</fullName>
    </recommendedName>
</protein>
<reference evidence="6 7" key="1">
    <citation type="submission" date="2018-03" db="EMBL/GenBank/DDBJ databases">
        <title>Draft Genome Sequences of the Obligatory Marine Myxobacteria Enhygromyxa salina SWB005.</title>
        <authorList>
            <person name="Poehlein A."/>
            <person name="Moghaddam J.A."/>
            <person name="Harms H."/>
            <person name="Alanjari M."/>
            <person name="Koenig G.M."/>
            <person name="Daniel R."/>
            <person name="Schaeberle T.F."/>
        </authorList>
    </citation>
    <scope>NUCLEOTIDE SEQUENCE [LARGE SCALE GENOMIC DNA]</scope>
    <source>
        <strain evidence="6 7">SWB005</strain>
    </source>
</reference>
<gene>
    <name evidence="6" type="ORF">ENSA5_40470</name>
</gene>
<dbReference type="SUPFAM" id="SSF102114">
    <property type="entry name" value="Radical SAM enzymes"/>
    <property type="match status" value="1"/>
</dbReference>
<evidence type="ECO:0000313" key="7">
    <source>
        <dbReference type="Proteomes" id="UP000237968"/>
    </source>
</evidence>
<comment type="caution">
    <text evidence="6">The sequence shown here is derived from an EMBL/GenBank/DDBJ whole genome shotgun (WGS) entry which is preliminary data.</text>
</comment>
<evidence type="ECO:0000256" key="5">
    <source>
        <dbReference type="ARBA" id="ARBA00023014"/>
    </source>
</evidence>
<dbReference type="GO" id="GO:0005829">
    <property type="term" value="C:cytosol"/>
    <property type="evidence" value="ECO:0007669"/>
    <property type="project" value="TreeGrafter"/>
</dbReference>
<dbReference type="Proteomes" id="UP000237968">
    <property type="component" value="Unassembled WGS sequence"/>
</dbReference>
<dbReference type="RefSeq" id="WP_181197979.1">
    <property type="nucleotide sequence ID" value="NZ_PVNK01000175.1"/>
</dbReference>
<dbReference type="InterPro" id="IPR051198">
    <property type="entry name" value="BchE-like"/>
</dbReference>
<accession>A0A2S9XPC7</accession>
<dbReference type="AlphaFoldDB" id="A0A2S9XPC7"/>
<evidence type="ECO:0008006" key="8">
    <source>
        <dbReference type="Google" id="ProtNLM"/>
    </source>
</evidence>
<organism evidence="6 7">
    <name type="scientific">Enhygromyxa salina</name>
    <dbReference type="NCBI Taxonomy" id="215803"/>
    <lineage>
        <taxon>Bacteria</taxon>
        <taxon>Pseudomonadati</taxon>
        <taxon>Myxococcota</taxon>
        <taxon>Polyangia</taxon>
        <taxon>Nannocystales</taxon>
        <taxon>Nannocystaceae</taxon>
        <taxon>Enhygromyxa</taxon>
    </lineage>
</organism>
<dbReference type="InterPro" id="IPR058240">
    <property type="entry name" value="rSAM_sf"/>
</dbReference>
<sequence length="267" mass="29371">MTRRAFDPEQPIDRPVRAGAELLGAGVWASGVWDLAQLRSFEHAAARGMDLGTPFAAAVRADALLRAPQVIDSLEASGCEELHVDFDSLGPADDPRAEQLTELVEALRARGLRIHGAFTLGQDHDDAGSFERLVEWVEARRLASVSLRLWTPDPGSALVRELARADRVRHRDLRRWDGAHVVVAPANMSAQTLYRGWVWARRQLSSITSIWRRRPTTLAELPGYLWASVCATLAPSTACARARARLLPARGASFDSNPRGSGLVFLR</sequence>
<evidence type="ECO:0000256" key="4">
    <source>
        <dbReference type="ARBA" id="ARBA00023004"/>
    </source>
</evidence>
<keyword evidence="3" id="KW-0479">Metal-binding</keyword>
<evidence type="ECO:0000256" key="1">
    <source>
        <dbReference type="ARBA" id="ARBA00001966"/>
    </source>
</evidence>
<proteinExistence type="predicted"/>
<dbReference type="PANTHER" id="PTHR43409:SF7">
    <property type="entry name" value="BLL1977 PROTEIN"/>
    <property type="match status" value="1"/>
</dbReference>
<keyword evidence="4" id="KW-0408">Iron</keyword>
<dbReference type="GO" id="GO:0051536">
    <property type="term" value="F:iron-sulfur cluster binding"/>
    <property type="evidence" value="ECO:0007669"/>
    <property type="project" value="UniProtKB-KW"/>
</dbReference>
<dbReference type="EMBL" id="PVNK01000175">
    <property type="protein sequence ID" value="PRP94724.1"/>
    <property type="molecule type" value="Genomic_DNA"/>
</dbReference>